<dbReference type="InterPro" id="IPR016032">
    <property type="entry name" value="Sig_transdc_resp-reg_C-effctor"/>
</dbReference>
<keyword evidence="3 8" id="KW-0597">Phosphoprotein</keyword>
<dbReference type="Gene3D" id="6.10.250.690">
    <property type="match status" value="1"/>
</dbReference>
<feature type="DNA-binding region" description="OmpR/PhoB-type" evidence="9">
    <location>
        <begin position="140"/>
        <end position="240"/>
    </location>
</feature>
<dbReference type="GO" id="GO:0000156">
    <property type="term" value="F:phosphorelay response regulator activity"/>
    <property type="evidence" value="ECO:0007669"/>
    <property type="project" value="TreeGrafter"/>
</dbReference>
<dbReference type="PANTHER" id="PTHR48111:SF4">
    <property type="entry name" value="DNA-BINDING DUAL TRANSCRIPTIONAL REGULATOR OMPR"/>
    <property type="match status" value="1"/>
</dbReference>
<dbReference type="GO" id="GO:0005829">
    <property type="term" value="C:cytosol"/>
    <property type="evidence" value="ECO:0007669"/>
    <property type="project" value="TreeGrafter"/>
</dbReference>
<feature type="domain" description="Response regulatory" evidence="10">
    <location>
        <begin position="12"/>
        <end position="125"/>
    </location>
</feature>
<dbReference type="GO" id="GO:0000976">
    <property type="term" value="F:transcription cis-regulatory region binding"/>
    <property type="evidence" value="ECO:0007669"/>
    <property type="project" value="TreeGrafter"/>
</dbReference>
<keyword evidence="2" id="KW-0963">Cytoplasm</keyword>
<dbReference type="SMART" id="SM00448">
    <property type="entry name" value="REC"/>
    <property type="match status" value="1"/>
</dbReference>
<evidence type="ECO:0000256" key="9">
    <source>
        <dbReference type="PROSITE-ProRule" id="PRU01091"/>
    </source>
</evidence>
<organism evidence="12 13">
    <name type="scientific">Caballeronia udeis</name>
    <dbReference type="NCBI Taxonomy" id="1232866"/>
    <lineage>
        <taxon>Bacteria</taxon>
        <taxon>Pseudomonadati</taxon>
        <taxon>Pseudomonadota</taxon>
        <taxon>Betaproteobacteria</taxon>
        <taxon>Burkholderiales</taxon>
        <taxon>Burkholderiaceae</taxon>
        <taxon>Caballeronia</taxon>
    </lineage>
</organism>
<dbReference type="SUPFAM" id="SSF52172">
    <property type="entry name" value="CheY-like"/>
    <property type="match status" value="1"/>
</dbReference>
<dbReference type="FunFam" id="1.10.10.10:FF:000099">
    <property type="entry name" value="Two-component system response regulator TorR"/>
    <property type="match status" value="1"/>
</dbReference>
<evidence type="ECO:0000256" key="6">
    <source>
        <dbReference type="ARBA" id="ARBA00023125"/>
    </source>
</evidence>
<keyword evidence="6 9" id="KW-0238">DNA-binding</keyword>
<comment type="subcellular location">
    <subcellularLocation>
        <location evidence="1">Cytoplasm</location>
    </subcellularLocation>
</comment>
<feature type="domain" description="OmpR/PhoB-type" evidence="11">
    <location>
        <begin position="140"/>
        <end position="240"/>
    </location>
</feature>
<reference evidence="12 13" key="1">
    <citation type="submission" date="2016-01" db="EMBL/GenBank/DDBJ databases">
        <authorList>
            <person name="Oliw E.H."/>
        </authorList>
    </citation>
    <scope>NUCLEOTIDE SEQUENCE [LARGE SCALE GENOMIC DNA]</scope>
    <source>
        <strain evidence="12">LMG 27134</strain>
    </source>
</reference>
<evidence type="ECO:0000256" key="8">
    <source>
        <dbReference type="PROSITE-ProRule" id="PRU00169"/>
    </source>
</evidence>
<accession>A0A158HCV0</accession>
<dbReference type="PROSITE" id="PS51755">
    <property type="entry name" value="OMPR_PHOB"/>
    <property type="match status" value="1"/>
</dbReference>
<dbReference type="PROSITE" id="PS50110">
    <property type="entry name" value="RESPONSE_REGULATORY"/>
    <property type="match status" value="1"/>
</dbReference>
<evidence type="ECO:0000259" key="11">
    <source>
        <dbReference type="PROSITE" id="PS51755"/>
    </source>
</evidence>
<dbReference type="InterPro" id="IPR039420">
    <property type="entry name" value="WalR-like"/>
</dbReference>
<dbReference type="InterPro" id="IPR001867">
    <property type="entry name" value="OmpR/PhoB-type_DNA-bd"/>
</dbReference>
<evidence type="ECO:0000313" key="13">
    <source>
        <dbReference type="Proteomes" id="UP000054683"/>
    </source>
</evidence>
<dbReference type="AlphaFoldDB" id="A0A158HCV0"/>
<evidence type="ECO:0000256" key="5">
    <source>
        <dbReference type="ARBA" id="ARBA00023015"/>
    </source>
</evidence>
<name>A0A158HCV0_9BURK</name>
<proteinExistence type="predicted"/>
<evidence type="ECO:0000256" key="7">
    <source>
        <dbReference type="ARBA" id="ARBA00023163"/>
    </source>
</evidence>
<dbReference type="RefSeq" id="WP_062088141.1">
    <property type="nucleotide sequence ID" value="NZ_FCOK02000029.1"/>
</dbReference>
<dbReference type="CDD" id="cd00383">
    <property type="entry name" value="trans_reg_C"/>
    <property type="match status" value="1"/>
</dbReference>
<dbReference type="GO" id="GO:0006355">
    <property type="term" value="P:regulation of DNA-templated transcription"/>
    <property type="evidence" value="ECO:0007669"/>
    <property type="project" value="InterPro"/>
</dbReference>
<dbReference type="Gene3D" id="3.40.50.2300">
    <property type="match status" value="1"/>
</dbReference>
<keyword evidence="7" id="KW-0804">Transcription</keyword>
<evidence type="ECO:0000256" key="4">
    <source>
        <dbReference type="ARBA" id="ARBA00023012"/>
    </source>
</evidence>
<feature type="modified residue" description="4-aspartylphosphate" evidence="8">
    <location>
        <position position="61"/>
    </location>
</feature>
<dbReference type="EMBL" id="FCOK02000029">
    <property type="protein sequence ID" value="SAL42195.1"/>
    <property type="molecule type" value="Genomic_DNA"/>
</dbReference>
<protein>
    <submittedName>
        <fullName evidence="12">Two component transcriptional regulator</fullName>
    </submittedName>
</protein>
<dbReference type="Pfam" id="PF00072">
    <property type="entry name" value="Response_reg"/>
    <property type="match status" value="1"/>
</dbReference>
<keyword evidence="5" id="KW-0805">Transcription regulation</keyword>
<evidence type="ECO:0000313" key="12">
    <source>
        <dbReference type="EMBL" id="SAL42195.1"/>
    </source>
</evidence>
<dbReference type="InterPro" id="IPR011006">
    <property type="entry name" value="CheY-like_superfamily"/>
</dbReference>
<dbReference type="GO" id="GO:0032993">
    <property type="term" value="C:protein-DNA complex"/>
    <property type="evidence" value="ECO:0007669"/>
    <property type="project" value="TreeGrafter"/>
</dbReference>
<dbReference type="OrthoDB" id="165980at2"/>
<dbReference type="SMART" id="SM00862">
    <property type="entry name" value="Trans_reg_C"/>
    <property type="match status" value="1"/>
</dbReference>
<dbReference type="InterPro" id="IPR001789">
    <property type="entry name" value="Sig_transdc_resp-reg_receiver"/>
</dbReference>
<dbReference type="CDD" id="cd17574">
    <property type="entry name" value="REC_OmpR"/>
    <property type="match status" value="1"/>
</dbReference>
<dbReference type="SUPFAM" id="SSF46894">
    <property type="entry name" value="C-terminal effector domain of the bipartite response regulators"/>
    <property type="match status" value="1"/>
</dbReference>
<sequence>MQVHAPQTASTHILAVDDDPIIREAISDYLGQYEFRVTAVADGGAMQEALAHEVIDLVVLDLKLVTEDGMALARRLRDESAIPIIMLTGRGEEADRVMGLELGADDYLTKPFSPRELLARIRAVLRRRRPEIQQGRPEGIRAYRFDGWELNLNTRRLRNRDGQTVQLSNVEFSLLVVLLGAPNRILSRDQLLDMSRLHSDDVYNRSVNMQILRLRRKLETDPTNPRYICTERNAGYVFSVPVEIIY</sequence>
<evidence type="ECO:0000256" key="3">
    <source>
        <dbReference type="ARBA" id="ARBA00022553"/>
    </source>
</evidence>
<evidence type="ECO:0000256" key="2">
    <source>
        <dbReference type="ARBA" id="ARBA00022490"/>
    </source>
</evidence>
<gene>
    <name evidence="12" type="ORF">AWB69_04260</name>
</gene>
<dbReference type="Gene3D" id="1.10.10.10">
    <property type="entry name" value="Winged helix-like DNA-binding domain superfamily/Winged helix DNA-binding domain"/>
    <property type="match status" value="1"/>
</dbReference>
<dbReference type="InterPro" id="IPR036388">
    <property type="entry name" value="WH-like_DNA-bd_sf"/>
</dbReference>
<dbReference type="PANTHER" id="PTHR48111">
    <property type="entry name" value="REGULATOR OF RPOS"/>
    <property type="match status" value="1"/>
</dbReference>
<dbReference type="Proteomes" id="UP000054683">
    <property type="component" value="Unassembled WGS sequence"/>
</dbReference>
<evidence type="ECO:0000256" key="1">
    <source>
        <dbReference type="ARBA" id="ARBA00004496"/>
    </source>
</evidence>
<evidence type="ECO:0000259" key="10">
    <source>
        <dbReference type="PROSITE" id="PS50110"/>
    </source>
</evidence>
<keyword evidence="4" id="KW-0902">Two-component regulatory system</keyword>
<dbReference type="Pfam" id="PF00486">
    <property type="entry name" value="Trans_reg_C"/>
    <property type="match status" value="1"/>
</dbReference>